<proteinExistence type="predicted"/>
<dbReference type="GO" id="GO:0008757">
    <property type="term" value="F:S-adenosylmethionine-dependent methyltransferase activity"/>
    <property type="evidence" value="ECO:0007669"/>
    <property type="project" value="InterPro"/>
</dbReference>
<dbReference type="InterPro" id="IPR013216">
    <property type="entry name" value="Methyltransf_11"/>
</dbReference>
<dbReference type="SUPFAM" id="SSF53335">
    <property type="entry name" value="S-adenosyl-L-methionine-dependent methyltransferases"/>
    <property type="match status" value="1"/>
</dbReference>
<accession>A0A383CN91</accession>
<evidence type="ECO:0000259" key="1">
    <source>
        <dbReference type="Pfam" id="PF08241"/>
    </source>
</evidence>
<protein>
    <recommendedName>
        <fullName evidence="1">Methyltransferase type 11 domain-containing protein</fullName>
    </recommendedName>
</protein>
<organism evidence="2">
    <name type="scientific">marine metagenome</name>
    <dbReference type="NCBI Taxonomy" id="408172"/>
    <lineage>
        <taxon>unclassified sequences</taxon>
        <taxon>metagenomes</taxon>
        <taxon>ecological metagenomes</taxon>
    </lineage>
</organism>
<dbReference type="Pfam" id="PF08241">
    <property type="entry name" value="Methyltransf_11"/>
    <property type="match status" value="1"/>
</dbReference>
<dbReference type="Gene3D" id="3.40.50.150">
    <property type="entry name" value="Vaccinia Virus protein VP39"/>
    <property type="match status" value="1"/>
</dbReference>
<dbReference type="EMBL" id="UINC01210402">
    <property type="protein sequence ID" value="SVE33846.1"/>
    <property type="molecule type" value="Genomic_DNA"/>
</dbReference>
<evidence type="ECO:0000313" key="2">
    <source>
        <dbReference type="EMBL" id="SVE33846.1"/>
    </source>
</evidence>
<gene>
    <name evidence="2" type="ORF">METZ01_LOCUS486700</name>
</gene>
<name>A0A383CN91_9ZZZZ</name>
<reference evidence="2" key="1">
    <citation type="submission" date="2018-05" db="EMBL/GenBank/DDBJ databases">
        <authorList>
            <person name="Lanie J.A."/>
            <person name="Ng W.-L."/>
            <person name="Kazmierczak K.M."/>
            <person name="Andrzejewski T.M."/>
            <person name="Davidsen T.M."/>
            <person name="Wayne K.J."/>
            <person name="Tettelin H."/>
            <person name="Glass J.I."/>
            <person name="Rusch D."/>
            <person name="Podicherti R."/>
            <person name="Tsui H.-C.T."/>
            <person name="Winkler M.E."/>
        </authorList>
    </citation>
    <scope>NUCLEOTIDE SEQUENCE</scope>
</reference>
<dbReference type="AlphaFoldDB" id="A0A383CN91"/>
<dbReference type="CDD" id="cd02440">
    <property type="entry name" value="AdoMet_MTases"/>
    <property type="match status" value="1"/>
</dbReference>
<feature type="domain" description="Methyltransferase type 11" evidence="1">
    <location>
        <begin position="10"/>
        <end position="63"/>
    </location>
</feature>
<feature type="non-terminal residue" evidence="2">
    <location>
        <position position="1"/>
    </location>
</feature>
<sequence>EQGYADRMVFIHGDARKLDILLRDAGEDDEFDALFLTLILTVVPDWRRVFENAYEHLKVGGRCGIMDSYWSKSSITHWLVRSLYAADSKRPTFVPLREIAAEYQVAFLPPAPQDSFFFVASGTKK</sequence>
<dbReference type="InterPro" id="IPR029063">
    <property type="entry name" value="SAM-dependent_MTases_sf"/>
</dbReference>